<name>A0A2S5CNX5_9GAMM</name>
<comment type="caution">
    <text evidence="1">The sequence shown here is derived from an EMBL/GenBank/DDBJ whole genome shotgun (WGS) entry which is preliminary data.</text>
</comment>
<reference evidence="1 2" key="1">
    <citation type="submission" date="2017-11" db="EMBL/GenBank/DDBJ databases">
        <title>Draft Genome Sequence of Methylobacter psychrotolerans Sph1T, an Obligate Methanotroph from Low-Temperature Environments.</title>
        <authorList>
            <person name="Oshkin I.Y."/>
            <person name="Miroshnikov K."/>
            <person name="Belova S.E."/>
            <person name="Korzhenkov A."/>
            <person name="Toshchakov S.V."/>
            <person name="Dedysh S.N."/>
        </authorList>
    </citation>
    <scope>NUCLEOTIDE SEQUENCE [LARGE SCALE GENOMIC DNA]</scope>
    <source>
        <strain evidence="1 2">Sph1</strain>
    </source>
</reference>
<proteinExistence type="predicted"/>
<accession>A0A2S5CNX5</accession>
<dbReference type="EMBL" id="PGFZ01000003">
    <property type="protein sequence ID" value="POZ52488.1"/>
    <property type="molecule type" value="Genomic_DNA"/>
</dbReference>
<protein>
    <submittedName>
        <fullName evidence="1">Uncharacterized protein</fullName>
    </submittedName>
</protein>
<evidence type="ECO:0000313" key="1">
    <source>
        <dbReference type="EMBL" id="POZ52488.1"/>
    </source>
</evidence>
<dbReference type="AlphaFoldDB" id="A0A2S5CNX5"/>
<gene>
    <name evidence="1" type="ORF">AADEFJLK_01970</name>
</gene>
<evidence type="ECO:0000313" key="2">
    <source>
        <dbReference type="Proteomes" id="UP000237423"/>
    </source>
</evidence>
<organism evidence="1 2">
    <name type="scientific">Methylovulum psychrotolerans</name>
    <dbReference type="NCBI Taxonomy" id="1704499"/>
    <lineage>
        <taxon>Bacteria</taxon>
        <taxon>Pseudomonadati</taxon>
        <taxon>Pseudomonadota</taxon>
        <taxon>Gammaproteobacteria</taxon>
        <taxon>Methylococcales</taxon>
        <taxon>Methylococcaceae</taxon>
        <taxon>Methylovulum</taxon>
    </lineage>
</organism>
<dbReference type="Proteomes" id="UP000237423">
    <property type="component" value="Unassembled WGS sequence"/>
</dbReference>
<sequence length="139" mass="15741">MAPDLMLETVAWSFKEPLPDSPAALIDAISVYYAEINAPEPFDKALLASTSPFKHLAVRYKCWLPQTNEQNQVLEWGMVEMTASIDGDGKWLTYADILWQLHKAVYPYLKNTDHHYFEGLELTGESPEGATEYTVWLGS</sequence>